<dbReference type="SUPFAM" id="SSF116846">
    <property type="entry name" value="MIT domain"/>
    <property type="match status" value="1"/>
</dbReference>
<dbReference type="STRING" id="1658174.A0A1J9R156"/>
<feature type="compositionally biased region" description="Polar residues" evidence="1">
    <location>
        <begin position="877"/>
        <end position="888"/>
    </location>
</feature>
<feature type="compositionally biased region" description="Basic residues" evidence="1">
    <location>
        <begin position="192"/>
        <end position="201"/>
    </location>
</feature>
<feature type="region of interest" description="Disordered" evidence="1">
    <location>
        <begin position="90"/>
        <end position="162"/>
    </location>
</feature>
<feature type="compositionally biased region" description="Low complexity" evidence="1">
    <location>
        <begin position="860"/>
        <end position="870"/>
    </location>
</feature>
<accession>A0A1J9R156</accession>
<comment type="caution">
    <text evidence="3">The sequence shown here is derived from an EMBL/GenBank/DDBJ whole genome shotgun (WGS) entry which is preliminary data.</text>
</comment>
<evidence type="ECO:0000313" key="4">
    <source>
        <dbReference type="Proteomes" id="UP000242791"/>
    </source>
</evidence>
<dbReference type="InterPro" id="IPR007330">
    <property type="entry name" value="MIT_dom"/>
</dbReference>
<feature type="compositionally biased region" description="Pro residues" evidence="1">
    <location>
        <begin position="488"/>
        <end position="497"/>
    </location>
</feature>
<proteinExistence type="predicted"/>
<dbReference type="Gene3D" id="1.20.58.80">
    <property type="entry name" value="Phosphotransferase system, lactose/cellobiose-type IIA subunit"/>
    <property type="match status" value="1"/>
</dbReference>
<dbReference type="InterPro" id="IPR036181">
    <property type="entry name" value="MIT_dom_sf"/>
</dbReference>
<feature type="compositionally biased region" description="Pro residues" evidence="1">
    <location>
        <begin position="465"/>
        <end position="479"/>
    </location>
</feature>
<dbReference type="PANTHER" id="PTHR37327:SF1">
    <property type="entry name" value="MICROTUBULE INTERACTING AND TRANSPORT DOMAIN-CONTAINING PROTEIN"/>
    <property type="match status" value="1"/>
</dbReference>
<feature type="compositionally biased region" description="Low complexity" evidence="1">
    <location>
        <begin position="498"/>
        <end position="507"/>
    </location>
</feature>
<feature type="domain" description="MIT" evidence="2">
    <location>
        <begin position="20"/>
        <end position="84"/>
    </location>
</feature>
<sequence>MNREPLQDREIRGLSQKTMLSKALQKANAAVLLDNATNYEGAIDAYNDACQLLQHVMHHSGGHDEKQKLEEIRNTYTSRIAELQRLGLSSQHADGKALPDPPQGAESPSDVVFPSYPTAGIEYHDTSTPAGPSLVTNDGPYFGSPREQRSLAPSQIPPRRQSLLPSVFDDDVRLANSVSNSGPSHERSQSKSFRKVTHIKSKVSSETLKQARWDPTAIGRRPLSPMAYSPPTDVTKQALSQLQTSNPLPPQHSRDASNESTSWLDTIDESGASSSSSIRSRSSLLYLRPKHCRNASEGTEAEFDAALDAAVEAAYDEGFEPVRGTDSIIPDDIVFNARRNVELAKKKVREAQIESEAVLARNIDKRILNGDDVLLNFGAATGGYDEDVEDEEEKRILEEMMADFEFDLQSKSALPRQSDSSGFSGRTWGSSVGSNLTTAGNSLSTLAEGVEFQSLDARVKSASSPPHPPPISALPPPPVSSSMSSLLPLPPSMPSVPPVSSSAQVISTKPTSSNGRRVNGLNPKELSIETNGSQADPVSTAAPHISSSVPKTDAQASVQTPTSHDATSEVKTSTPNNPMHTIATALESMESVHTDSLTIKSQNQEIDDYGSLPSPSHIVAKVPSAPENLRKNISSSSLRAMKARGMSVSTPDIVSQTPGTPSSVTFTNVEGRKGSSPSLPSSLTPTTTAFTPHGFHAGGPYIYDSHIHSLTNLGSPNPSVSNAPLPLEPCPQSFLLRPFWLMRCLYQTIAHPRGGYLTAKLFVPRDVWRVQNVKLKAVEEKISSCDLLTAALLKLAQTDSYDAEAVLEEMQSLENVLDQVQNIWSKKLGNDVGVQGSMPLFKSSGEDTSTIHDNAAAKPSSGSSKSYLTSWRKLRSKSSGTGAPTQPASAPKDGGGRDTLTMTSLPMTDSLDFRTPKRDVTQLQCTGPHASYMSALARLFDAAQILDQIARQVEDPGLKHSSQTLVGLELSARHASEFFGFYVCRFALNDISLMIDKFIKRGSEWVVV</sequence>
<feature type="compositionally biased region" description="Polar residues" evidence="1">
    <location>
        <begin position="126"/>
        <end position="136"/>
    </location>
</feature>
<dbReference type="Proteomes" id="UP000242791">
    <property type="component" value="Unassembled WGS sequence"/>
</dbReference>
<name>A0A1J9R156_9EURO</name>
<dbReference type="VEuPathDB" id="FungiDB:ACJ73_07345"/>
<dbReference type="AlphaFoldDB" id="A0A1J9R156"/>
<organism evidence="3 4">
    <name type="scientific">Blastomyces percursus</name>
    <dbReference type="NCBI Taxonomy" id="1658174"/>
    <lineage>
        <taxon>Eukaryota</taxon>
        <taxon>Fungi</taxon>
        <taxon>Dikarya</taxon>
        <taxon>Ascomycota</taxon>
        <taxon>Pezizomycotina</taxon>
        <taxon>Eurotiomycetes</taxon>
        <taxon>Eurotiomycetidae</taxon>
        <taxon>Onygenales</taxon>
        <taxon>Ajellomycetaceae</taxon>
        <taxon>Blastomyces</taxon>
    </lineage>
</organism>
<feature type="compositionally biased region" description="Polar residues" evidence="1">
    <location>
        <begin position="647"/>
        <end position="668"/>
    </location>
</feature>
<feature type="region of interest" description="Disordered" evidence="1">
    <location>
        <begin position="174"/>
        <end position="232"/>
    </location>
</feature>
<feature type="compositionally biased region" description="Low complexity" evidence="1">
    <location>
        <begin position="674"/>
        <end position="684"/>
    </location>
</feature>
<feature type="region of interest" description="Disordered" evidence="1">
    <location>
        <begin position="647"/>
        <end position="684"/>
    </location>
</feature>
<dbReference type="Pfam" id="PF04212">
    <property type="entry name" value="MIT"/>
    <property type="match status" value="1"/>
</dbReference>
<evidence type="ECO:0000259" key="2">
    <source>
        <dbReference type="Pfam" id="PF04212"/>
    </source>
</evidence>
<keyword evidence="4" id="KW-1185">Reference proteome</keyword>
<feature type="region of interest" description="Disordered" evidence="1">
    <location>
        <begin position="843"/>
        <end position="913"/>
    </location>
</feature>
<feature type="compositionally biased region" description="Polar residues" evidence="1">
    <location>
        <begin position="528"/>
        <end position="537"/>
    </location>
</feature>
<evidence type="ECO:0000256" key="1">
    <source>
        <dbReference type="SAM" id="MobiDB-lite"/>
    </source>
</evidence>
<reference evidence="3 4" key="1">
    <citation type="submission" date="2015-08" db="EMBL/GenBank/DDBJ databases">
        <title>Emmonsia species relationships and genome sequence.</title>
        <authorList>
            <person name="Cuomo C.A."/>
            <person name="Schwartz I.S."/>
            <person name="Kenyon C."/>
            <person name="De Hoog G.S."/>
            <person name="Govender N.P."/>
            <person name="Botha A."/>
            <person name="Moreno L."/>
            <person name="De Vries M."/>
            <person name="Munoz J.F."/>
            <person name="Stielow J.B."/>
        </authorList>
    </citation>
    <scope>NUCLEOTIDE SEQUENCE [LARGE SCALE GENOMIC DNA]</scope>
    <source>
        <strain evidence="3 4">EI222</strain>
    </source>
</reference>
<feature type="compositionally biased region" description="Polar residues" evidence="1">
    <location>
        <begin position="545"/>
        <end position="577"/>
    </location>
</feature>
<feature type="region of interest" description="Disordered" evidence="1">
    <location>
        <begin position="457"/>
        <end position="577"/>
    </location>
</feature>
<dbReference type="PANTHER" id="PTHR37327">
    <property type="entry name" value="CHROMOSOME 1, WHOLE GENOME SHOTGUN SEQUENCE"/>
    <property type="match status" value="1"/>
</dbReference>
<protein>
    <recommendedName>
        <fullName evidence="2">MIT domain-containing protein</fullName>
    </recommendedName>
</protein>
<dbReference type="OrthoDB" id="2245455at2759"/>
<evidence type="ECO:0000313" key="3">
    <source>
        <dbReference type="EMBL" id="OJD21317.1"/>
    </source>
</evidence>
<dbReference type="EMBL" id="LGTZ01001465">
    <property type="protein sequence ID" value="OJD21317.1"/>
    <property type="molecule type" value="Genomic_DNA"/>
</dbReference>
<gene>
    <name evidence="3" type="ORF">ACJ73_07345</name>
</gene>